<dbReference type="SUPFAM" id="SSF53300">
    <property type="entry name" value="vWA-like"/>
    <property type="match status" value="1"/>
</dbReference>
<keyword evidence="4" id="KW-1185">Reference proteome</keyword>
<feature type="domain" description="VWFA" evidence="2">
    <location>
        <begin position="27"/>
        <end position="89"/>
    </location>
</feature>
<evidence type="ECO:0000256" key="1">
    <source>
        <dbReference type="SAM" id="MobiDB-lite"/>
    </source>
</evidence>
<reference evidence="3 4" key="1">
    <citation type="submission" date="2023-05" db="EMBL/GenBank/DDBJ databases">
        <title>B98-5 Cell Line De Novo Hybrid Assembly: An Optical Mapping Approach.</title>
        <authorList>
            <person name="Kananen K."/>
            <person name="Auerbach J.A."/>
            <person name="Kautto E."/>
            <person name="Blachly J.S."/>
        </authorList>
    </citation>
    <scope>NUCLEOTIDE SEQUENCE [LARGE SCALE GENOMIC DNA]</scope>
    <source>
        <strain evidence="3">B95-8</strain>
        <tissue evidence="3">Cell line</tissue>
    </source>
</reference>
<name>A0ABQ9TYQ0_SAGOE</name>
<evidence type="ECO:0000313" key="3">
    <source>
        <dbReference type="EMBL" id="KAK2089706.1"/>
    </source>
</evidence>
<organism evidence="3 4">
    <name type="scientific">Saguinus oedipus</name>
    <name type="common">Cotton-top tamarin</name>
    <name type="synonym">Oedipomidas oedipus</name>
    <dbReference type="NCBI Taxonomy" id="9490"/>
    <lineage>
        <taxon>Eukaryota</taxon>
        <taxon>Metazoa</taxon>
        <taxon>Chordata</taxon>
        <taxon>Craniata</taxon>
        <taxon>Vertebrata</taxon>
        <taxon>Euteleostomi</taxon>
        <taxon>Mammalia</taxon>
        <taxon>Eutheria</taxon>
        <taxon>Euarchontoglires</taxon>
        <taxon>Primates</taxon>
        <taxon>Haplorrhini</taxon>
        <taxon>Platyrrhini</taxon>
        <taxon>Cebidae</taxon>
        <taxon>Callitrichinae</taxon>
        <taxon>Saguinus</taxon>
    </lineage>
</organism>
<accession>A0ABQ9TYQ0</accession>
<sequence>MARGASRLTPAAPAPGRYYRCDRNLVWNAGALHYSDEVEIIQGLTRMPSGRDALKSSVDAVKYFGKGTYTDCAIKKGLEQLLVGISTKRLGALKPGPITRKHRLNFFCSLGVFLDGGVSSISASSCGDGGAAAPESPEGNVASPCPAPPEAAGSQWGLQGCPVQRGRSRTVSEGLRRFRTVSPRLVPEATLPTWAGHPLSKGCAHLPPSLCQAWSHQGSQASCHLQGVRAAPRGSHRQTQLSLNELALRAQTRCPQSPSYGPDAAAAWILPRPLPSPGLHLGPSGVAPAHHAHFLQKPRMGSHLKENKYLIVVTDGHPLEGYKEPCGGLEDAVNEAKHLGIKVFSVAITPDHLVSPAHPTDAPKLTEWRPRLSFCPREGVGPAVGRPCS</sequence>
<dbReference type="InterPro" id="IPR036465">
    <property type="entry name" value="vWFA_dom_sf"/>
</dbReference>
<dbReference type="Proteomes" id="UP001266305">
    <property type="component" value="Unassembled WGS sequence"/>
</dbReference>
<proteinExistence type="predicted"/>
<dbReference type="InterPro" id="IPR002035">
    <property type="entry name" value="VWF_A"/>
</dbReference>
<dbReference type="Pfam" id="PF00092">
    <property type="entry name" value="VWA"/>
    <property type="match status" value="1"/>
</dbReference>
<comment type="caution">
    <text evidence="3">The sequence shown here is derived from an EMBL/GenBank/DDBJ whole genome shotgun (WGS) entry which is preliminary data.</text>
</comment>
<dbReference type="EMBL" id="JASSZA010000018">
    <property type="protein sequence ID" value="KAK2089706.1"/>
    <property type="molecule type" value="Genomic_DNA"/>
</dbReference>
<gene>
    <name evidence="3" type="ORF">P7K49_032372</name>
</gene>
<protein>
    <recommendedName>
        <fullName evidence="2">VWFA domain-containing protein</fullName>
    </recommendedName>
</protein>
<evidence type="ECO:0000259" key="2">
    <source>
        <dbReference type="Pfam" id="PF00092"/>
    </source>
</evidence>
<dbReference type="Gene3D" id="3.40.50.410">
    <property type="entry name" value="von Willebrand factor, type A domain"/>
    <property type="match status" value="1"/>
</dbReference>
<evidence type="ECO:0000313" key="4">
    <source>
        <dbReference type="Proteomes" id="UP001266305"/>
    </source>
</evidence>
<feature type="region of interest" description="Disordered" evidence="1">
    <location>
        <begin position="126"/>
        <end position="169"/>
    </location>
</feature>